<dbReference type="SUPFAM" id="SSF49785">
    <property type="entry name" value="Galactose-binding domain-like"/>
    <property type="match status" value="1"/>
</dbReference>
<dbReference type="EC" id="3.2.1.23" evidence="7"/>
<dbReference type="InterPro" id="IPR026283">
    <property type="entry name" value="B-gal_1-like"/>
</dbReference>
<dbReference type="RefSeq" id="XP_027200460.1">
    <property type="nucleotide sequence ID" value="XM_027344659.1"/>
</dbReference>
<reference evidence="14" key="1">
    <citation type="submission" date="2025-08" db="UniProtKB">
        <authorList>
            <consortium name="RefSeq"/>
        </authorList>
    </citation>
    <scope>IDENTIFICATION</scope>
    <source>
        <strain evidence="14">Airmid</strain>
    </source>
</reference>
<dbReference type="InterPro" id="IPR019801">
    <property type="entry name" value="Glyco_hydro_35_CS"/>
</dbReference>
<evidence type="ECO:0000256" key="5">
    <source>
        <dbReference type="ARBA" id="ARBA00023295"/>
    </source>
</evidence>
<dbReference type="Pfam" id="PF21317">
    <property type="entry name" value="BetaGal_ABD_1"/>
    <property type="match status" value="1"/>
</dbReference>
<protein>
    <recommendedName>
        <fullName evidence="7">Beta-galactosidase</fullName>
        <ecNumber evidence="7">3.2.1.23</ecNumber>
    </recommendedName>
</protein>
<dbReference type="AlphaFoldDB" id="A0A6P6Y5A5"/>
<evidence type="ECO:0000256" key="9">
    <source>
        <dbReference type="SAM" id="SignalP"/>
    </source>
</evidence>
<dbReference type="InterPro" id="IPR031330">
    <property type="entry name" value="Gly_Hdrlase_35_cat"/>
</dbReference>
<dbReference type="KEGG" id="dpte:113794549"/>
<dbReference type="InterPro" id="IPR017853">
    <property type="entry name" value="GH"/>
</dbReference>
<evidence type="ECO:0000256" key="2">
    <source>
        <dbReference type="ARBA" id="ARBA00022729"/>
    </source>
</evidence>
<dbReference type="SUPFAM" id="SSF51445">
    <property type="entry name" value="(Trans)glycosidases"/>
    <property type="match status" value="1"/>
</dbReference>
<evidence type="ECO:0000313" key="14">
    <source>
        <dbReference type="RefSeq" id="XP_027200460.1"/>
    </source>
</evidence>
<dbReference type="InParanoid" id="A0A6P6Y5A5"/>
<accession>A0A6P6Y5A5</accession>
<evidence type="ECO:0000256" key="3">
    <source>
        <dbReference type="ARBA" id="ARBA00022801"/>
    </source>
</evidence>
<dbReference type="Pfam" id="PF21467">
    <property type="entry name" value="BetaGal_gal-bd"/>
    <property type="match status" value="1"/>
</dbReference>
<feature type="signal peptide" evidence="9">
    <location>
        <begin position="1"/>
        <end position="22"/>
    </location>
</feature>
<gene>
    <name evidence="14" type="primary">LOC113794549</name>
</gene>
<feature type="active site" description="Nucleophile" evidence="6">
    <location>
        <position position="270"/>
    </location>
</feature>
<dbReference type="FunCoup" id="A0A6P6Y5A5">
    <property type="interactions" value="491"/>
</dbReference>
<dbReference type="GO" id="GO:0004565">
    <property type="term" value="F:beta-galactosidase activity"/>
    <property type="evidence" value="ECO:0007669"/>
    <property type="project" value="UniProtKB-EC"/>
</dbReference>
<feature type="active site" description="Proton donor" evidence="6">
    <location>
        <position position="191"/>
    </location>
</feature>
<dbReference type="PROSITE" id="PS01182">
    <property type="entry name" value="GLYCOSYL_HYDROL_F35"/>
    <property type="match status" value="1"/>
</dbReference>
<keyword evidence="2 9" id="KW-0732">Signal</keyword>
<comment type="similarity">
    <text evidence="1 8">Belongs to the glycosyl hydrolase 35 family.</text>
</comment>
<dbReference type="PANTHER" id="PTHR23421">
    <property type="entry name" value="BETA-GALACTOSIDASE RELATED"/>
    <property type="match status" value="1"/>
</dbReference>
<evidence type="ECO:0000256" key="7">
    <source>
        <dbReference type="RuleBase" id="RU000675"/>
    </source>
</evidence>
<evidence type="ECO:0000256" key="1">
    <source>
        <dbReference type="ARBA" id="ARBA00009809"/>
    </source>
</evidence>
<proteinExistence type="inferred from homology"/>
<dbReference type="Gene3D" id="2.60.120.260">
    <property type="entry name" value="Galactose-binding domain-like"/>
    <property type="match status" value="2"/>
</dbReference>
<feature type="domain" description="Beta-galactosidase galactose-binding" evidence="12">
    <location>
        <begin position="550"/>
        <end position="613"/>
    </location>
</feature>
<feature type="chain" id="PRO_5027582569" description="Beta-galactosidase" evidence="9">
    <location>
        <begin position="23"/>
        <end position="651"/>
    </location>
</feature>
<organism evidence="13 14">
    <name type="scientific">Dermatophagoides pteronyssinus</name>
    <name type="common">European house dust mite</name>
    <dbReference type="NCBI Taxonomy" id="6956"/>
    <lineage>
        <taxon>Eukaryota</taxon>
        <taxon>Metazoa</taxon>
        <taxon>Ecdysozoa</taxon>
        <taxon>Arthropoda</taxon>
        <taxon>Chelicerata</taxon>
        <taxon>Arachnida</taxon>
        <taxon>Acari</taxon>
        <taxon>Acariformes</taxon>
        <taxon>Sarcoptiformes</taxon>
        <taxon>Astigmata</taxon>
        <taxon>Psoroptidia</taxon>
        <taxon>Analgoidea</taxon>
        <taxon>Pyroglyphidae</taxon>
        <taxon>Dermatophagoidinae</taxon>
        <taxon>Dermatophagoides</taxon>
    </lineage>
</organism>
<evidence type="ECO:0000259" key="11">
    <source>
        <dbReference type="Pfam" id="PF21317"/>
    </source>
</evidence>
<dbReference type="InterPro" id="IPR048912">
    <property type="entry name" value="BetaGal1-like_ABD1"/>
</dbReference>
<evidence type="ECO:0000256" key="8">
    <source>
        <dbReference type="RuleBase" id="RU003679"/>
    </source>
</evidence>
<dbReference type="GO" id="GO:0005975">
    <property type="term" value="P:carbohydrate metabolic process"/>
    <property type="evidence" value="ECO:0007669"/>
    <property type="project" value="InterPro"/>
</dbReference>
<dbReference type="PIRSF" id="PIRSF006336">
    <property type="entry name" value="B-gal"/>
    <property type="match status" value="1"/>
</dbReference>
<dbReference type="Proteomes" id="UP000515146">
    <property type="component" value="Unplaced"/>
</dbReference>
<keyword evidence="3 7" id="KW-0378">Hydrolase</keyword>
<evidence type="ECO:0000256" key="4">
    <source>
        <dbReference type="ARBA" id="ARBA00023180"/>
    </source>
</evidence>
<dbReference type="InterPro" id="IPR001944">
    <property type="entry name" value="Glycoside_Hdrlase_35"/>
</dbReference>
<dbReference type="Pfam" id="PF01301">
    <property type="entry name" value="Glyco_hydro_35"/>
    <property type="match status" value="1"/>
</dbReference>
<sequence>MMIRRLFLFFSIFVFVLVTVTCQTTTTTKNNSRTFIVDYPNDRFLKDGQPFRYVSGSIHYFRVPKQYWQDRLKKMRSGGLNAIQTYVEWSSHEPMPGQYDFDGQNNLIEFIRLAQTENLLVILRVGPYICAERDLGGLPFWLLREPNITLRTSDPRFLRPVNRWLEILLPKIRPLLYENGGPIIMLQVENEYGSYGCDLNYTIHLRDKFREILGHKVVLFTTDGNGDGYLRCGHIPHVLTTIDFGSGTNVTKAKQTLYRHQEFGPFINSEYYSGWLDYWQSNFNFVNVNPFIETLQELLDNNASVNIYMYHGGSNFDFKASGNGGDENYQPTLTSYDYDAPINEAGDLNEKYFAIRDLIAQYLPTDSIDERNIKAVSEKMSLPPINMTFVATIFDLLPFLANKTLSKYPLTFEQVNQAYGFLLYQTNLTFHPTNPAILSVPGLRDRAHVFVDQRFAGILSRTQKYFNLSILAHNGSELSILVENQGRCSYGCINEHRGIIGNVTVNHKHLLINWTIYNLPFDEHSFIDTVTQLLQSKTTLQFESNYYRIPSIYIANFTLPKLPGYPLDTFLQTNGWSKGVAFLNNHNLGRYWPVAGPQITVYAPVPYFNRAPNSNEIILFELDESPCWYDSNNNCQIQFVKQHIVNGTYAN</sequence>
<evidence type="ECO:0000256" key="6">
    <source>
        <dbReference type="PIRSR" id="PIRSR006336-1"/>
    </source>
</evidence>
<comment type="catalytic activity">
    <reaction evidence="7">
        <text>Hydrolysis of terminal non-reducing beta-D-galactose residues in beta-D-galactosides.</text>
        <dbReference type="EC" id="3.2.1.23"/>
    </reaction>
</comment>
<dbReference type="InterPro" id="IPR048913">
    <property type="entry name" value="BetaGal_gal-bd"/>
</dbReference>
<dbReference type="PRINTS" id="PR00742">
    <property type="entry name" value="GLHYDRLASE35"/>
</dbReference>
<dbReference type="OrthoDB" id="1657402at2759"/>
<dbReference type="OMA" id="FQSMRLY"/>
<feature type="domain" description="Glycoside hydrolase 35 catalytic" evidence="10">
    <location>
        <begin position="44"/>
        <end position="361"/>
    </location>
</feature>
<name>A0A6P6Y5A5_DERPT</name>
<keyword evidence="13" id="KW-1185">Reference proteome</keyword>
<dbReference type="CTD" id="41457"/>
<dbReference type="InterPro" id="IPR008979">
    <property type="entry name" value="Galactose-bd-like_sf"/>
</dbReference>
<evidence type="ECO:0000313" key="13">
    <source>
        <dbReference type="Proteomes" id="UP000515146"/>
    </source>
</evidence>
<keyword evidence="5 7" id="KW-0326">Glycosidase</keyword>
<dbReference type="Gene3D" id="3.20.20.80">
    <property type="entry name" value="Glycosidases"/>
    <property type="match status" value="1"/>
</dbReference>
<keyword evidence="4" id="KW-0325">Glycoprotein</keyword>
<evidence type="ECO:0000259" key="10">
    <source>
        <dbReference type="Pfam" id="PF01301"/>
    </source>
</evidence>
<evidence type="ECO:0000259" key="12">
    <source>
        <dbReference type="Pfam" id="PF21467"/>
    </source>
</evidence>
<feature type="domain" description="Beta-galactosidase 1-like first all-beta" evidence="11">
    <location>
        <begin position="409"/>
        <end position="519"/>
    </location>
</feature>
<dbReference type="FunFam" id="2.60.120.260:FF:000021">
    <property type="entry name" value="Beta-galactosidase"/>
    <property type="match status" value="1"/>
</dbReference>
<dbReference type="FunFam" id="3.20.20.80:FF:000017">
    <property type="entry name" value="Beta-galactosidase"/>
    <property type="match status" value="1"/>
</dbReference>